<feature type="domain" description="Aerobactin siderophore biosynthesis IucA/IucC N-terminal" evidence="1">
    <location>
        <begin position="165"/>
        <end position="380"/>
    </location>
</feature>
<dbReference type="Pfam" id="PF04183">
    <property type="entry name" value="IucA_IucC"/>
    <property type="match status" value="1"/>
</dbReference>
<evidence type="ECO:0000313" key="4">
    <source>
        <dbReference type="Proteomes" id="UP000660729"/>
    </source>
</evidence>
<dbReference type="GO" id="GO:0019290">
    <property type="term" value="P:siderophore biosynthetic process"/>
    <property type="evidence" value="ECO:0007669"/>
    <property type="project" value="InterPro"/>
</dbReference>
<dbReference type="EMBL" id="JABCIY010000056">
    <property type="protein sequence ID" value="KAF7194679.1"/>
    <property type="molecule type" value="Genomic_DNA"/>
</dbReference>
<accession>A0A8H6RNJ4</accession>
<dbReference type="Gene3D" id="1.10.510.40">
    <property type="match status" value="1"/>
</dbReference>
<keyword evidence="4" id="KW-1185">Reference proteome</keyword>
<evidence type="ECO:0000259" key="2">
    <source>
        <dbReference type="Pfam" id="PF06276"/>
    </source>
</evidence>
<organism evidence="3 4">
    <name type="scientific">Pseudocercospora fuligena</name>
    <dbReference type="NCBI Taxonomy" id="685502"/>
    <lineage>
        <taxon>Eukaryota</taxon>
        <taxon>Fungi</taxon>
        <taxon>Dikarya</taxon>
        <taxon>Ascomycota</taxon>
        <taxon>Pezizomycotina</taxon>
        <taxon>Dothideomycetes</taxon>
        <taxon>Dothideomycetidae</taxon>
        <taxon>Mycosphaerellales</taxon>
        <taxon>Mycosphaerellaceae</taxon>
        <taxon>Pseudocercospora</taxon>
    </lineage>
</organism>
<proteinExistence type="predicted"/>
<sequence>MSAHLDFDAALIEQAQFETTSRIIAALLNERLIDAIDGKCPISPSANGIFLTRRASQAPKQVIWIATVEQSHAVVARGTNVFHPADLRLPVLVRSEASASSEFVKETEPAAVLTAARCLFDIDEKLFDEDSWKQILGQVTNSSQNQLAWFRWAMKQPRPQITSSALDWEQALVTGHPAHPMHRSCVSQKPLAQILPCQAPTLLHPSMSIIAVDRAAVKISGPFRRFLEPLLANFDLPTLAPNDVVLPCLSRQWPAIQENFPSAYILIPDALEAEAQASIRTVTIPSKYRFQWHLKTALACTITSALRTVTPWTACVGPELSEVLKDLVSDNLWIASEVASITGSQASFDQAKHISCILREDLEPRAESLNQSLIICAALAERPYGSSQCYAELTFDLHDTNAKMAWLTEYTSVLVESILSPALDSGICLEAHGQNMLVRVDKTSKNIVGFAARDVGGIKCHMPTLRRRGYDLLTALPGSFVVSDDEEEAWGIVQHTLINNHLHHLIRRLRVPQDQAWQMVRDQIDTFFNRQTKSGAAKRFRDFLFQPEVHSKAFLRMKMQGLYRDYVHTTTPNVLLTR</sequence>
<protein>
    <submittedName>
        <fullName evidence="3">NRPS-independent siderophore synthetase rfs</fullName>
    </submittedName>
</protein>
<feature type="domain" description="Aerobactin siderophore biosynthesis IucA/IucC-like C-terminal" evidence="2">
    <location>
        <begin position="405"/>
        <end position="561"/>
    </location>
</feature>
<dbReference type="PANTHER" id="PTHR34384:SF5">
    <property type="entry name" value="L-2,3-DIAMINOPROPANOATE--CITRATE LIGASE"/>
    <property type="match status" value="1"/>
</dbReference>
<evidence type="ECO:0000313" key="3">
    <source>
        <dbReference type="EMBL" id="KAF7194679.1"/>
    </source>
</evidence>
<dbReference type="InterPro" id="IPR037455">
    <property type="entry name" value="LucA/IucC-like"/>
</dbReference>
<comment type="caution">
    <text evidence="3">The sequence shown here is derived from an EMBL/GenBank/DDBJ whole genome shotgun (WGS) entry which is preliminary data.</text>
</comment>
<name>A0A8H6RNJ4_9PEZI</name>
<dbReference type="GO" id="GO:0016881">
    <property type="term" value="F:acid-amino acid ligase activity"/>
    <property type="evidence" value="ECO:0007669"/>
    <property type="project" value="UniProtKB-ARBA"/>
</dbReference>
<dbReference type="AlphaFoldDB" id="A0A8H6RNJ4"/>
<dbReference type="Pfam" id="PF06276">
    <property type="entry name" value="FhuF"/>
    <property type="match status" value="1"/>
</dbReference>
<reference evidence="3" key="1">
    <citation type="submission" date="2020-04" db="EMBL/GenBank/DDBJ databases">
        <title>Draft genome resource of the tomato pathogen Pseudocercospora fuligena.</title>
        <authorList>
            <person name="Zaccaron A."/>
        </authorList>
    </citation>
    <scope>NUCLEOTIDE SEQUENCE</scope>
    <source>
        <strain evidence="3">PF001</strain>
    </source>
</reference>
<dbReference type="PANTHER" id="PTHR34384">
    <property type="entry name" value="L-2,3-DIAMINOPROPANOATE--CITRATE LIGASE"/>
    <property type="match status" value="1"/>
</dbReference>
<evidence type="ECO:0000259" key="1">
    <source>
        <dbReference type="Pfam" id="PF04183"/>
    </source>
</evidence>
<dbReference type="InterPro" id="IPR007310">
    <property type="entry name" value="Aerobactin_biosyn_IucA/IucC_N"/>
</dbReference>
<dbReference type="InterPro" id="IPR022770">
    <property type="entry name" value="IucA/IucC-like_C"/>
</dbReference>
<gene>
    <name evidence="3" type="ORF">HII31_03941</name>
</gene>
<dbReference type="OrthoDB" id="2117718at2759"/>
<dbReference type="Proteomes" id="UP000660729">
    <property type="component" value="Unassembled WGS sequence"/>
</dbReference>